<dbReference type="InterPro" id="IPR013131">
    <property type="entry name" value="Mannitol_DH_N"/>
</dbReference>
<keyword evidence="6" id="KW-1185">Reference proteome</keyword>
<evidence type="ECO:0000256" key="1">
    <source>
        <dbReference type="ARBA" id="ARBA00023002"/>
    </source>
</evidence>
<dbReference type="InterPro" id="IPR036291">
    <property type="entry name" value="NAD(P)-bd_dom_sf"/>
</dbReference>
<organism evidence="5 6">
    <name type="scientific">Myxococcus llanfairpwllgwyngyllgogerychwyrndrobwllllantysiliogogogochensis</name>
    <dbReference type="NCBI Taxonomy" id="2590453"/>
    <lineage>
        <taxon>Bacteria</taxon>
        <taxon>Pseudomonadati</taxon>
        <taxon>Myxococcota</taxon>
        <taxon>Myxococcia</taxon>
        <taxon>Myxococcales</taxon>
        <taxon>Cystobacterineae</taxon>
        <taxon>Myxococcaceae</taxon>
        <taxon>Myxococcus</taxon>
    </lineage>
</organism>
<sequence>MGRAALDRRGSATVRPGGRLVIRLSNSTLVSLPAGVEGPAYDRTRVTPGIAHLGVGQFHRAHQALYLDRCLALPGQERWGIVGIGVLDGARERHKADALHTQQGLYSLTEFPARGRPTVRVVGSLVGYLHAPEDPERVLELLAAPDLRLVTLTLTEGGYNLDEAGQFLLETPAVARDLDSQVPTTAFGLVTEALRRRRERGLGPFTVLSCDNLRQNGEVARDAFLSFARARVPSLANWMEEHVTFPSAMVDRITPGVTEHEAARLNEASGLDDALPVYSESFIQWVIEDRFCAGRPPLERVGVQFTDDVGPYEQVKLRLLNASHSLLAFPGLLMGYRFVAQAMEDPALVSLLQAFLREDAEPLLHPPRGFSVRDYGDTVLERFSNPAINDQLLRIASDSASKLPLFVQPTAREALRQGRDTRRIAFLLAAFCEYLRGVDERGHVFLPLEPHLTGAEVRRAHATDLKAPLGLELFQGWGLAEHPGFVKDCVHFRRELRFKGVSATLAELARSTEAASA</sequence>
<dbReference type="PANTHER" id="PTHR43362">
    <property type="entry name" value="MANNITOL DEHYDROGENASE DSF1-RELATED"/>
    <property type="match status" value="1"/>
</dbReference>
<gene>
    <name evidence="5" type="ORF">FJV41_02840</name>
</gene>
<dbReference type="InterPro" id="IPR050988">
    <property type="entry name" value="Mannitol_DH/Oxidoreductase"/>
</dbReference>
<dbReference type="Gene3D" id="1.10.1040.10">
    <property type="entry name" value="N-(1-d-carboxylethyl)-l-norvaline Dehydrogenase, domain 2"/>
    <property type="match status" value="1"/>
</dbReference>
<evidence type="ECO:0000259" key="4">
    <source>
        <dbReference type="Pfam" id="PF08125"/>
    </source>
</evidence>
<dbReference type="InterPro" id="IPR000669">
    <property type="entry name" value="Mannitol_DH"/>
</dbReference>
<feature type="domain" description="Mannitol dehydrogenase N-terminal" evidence="3">
    <location>
        <begin position="49"/>
        <end position="299"/>
    </location>
</feature>
<dbReference type="InterPro" id="IPR023027">
    <property type="entry name" value="Mannitol_DH_CS"/>
</dbReference>
<keyword evidence="1" id="KW-0560">Oxidoreductase</keyword>
<protein>
    <submittedName>
        <fullName evidence="5">Mannitol dehydrogenase family protein</fullName>
    </submittedName>
</protein>
<dbReference type="AlphaFoldDB" id="A0A540X8D4"/>
<dbReference type="PROSITE" id="PS00974">
    <property type="entry name" value="MANNITOL_DHGENASE"/>
    <property type="match status" value="1"/>
</dbReference>
<evidence type="ECO:0000259" key="3">
    <source>
        <dbReference type="Pfam" id="PF01232"/>
    </source>
</evidence>
<dbReference type="PRINTS" id="PR00084">
    <property type="entry name" value="MTLDHDRGNASE"/>
</dbReference>
<dbReference type="Pfam" id="PF08125">
    <property type="entry name" value="Mannitol_dh_C"/>
    <property type="match status" value="1"/>
</dbReference>
<dbReference type="Gene3D" id="3.40.50.720">
    <property type="entry name" value="NAD(P)-binding Rossmann-like Domain"/>
    <property type="match status" value="1"/>
</dbReference>
<dbReference type="InterPro" id="IPR008927">
    <property type="entry name" value="6-PGluconate_DH-like_C_sf"/>
</dbReference>
<evidence type="ECO:0000313" key="5">
    <source>
        <dbReference type="EMBL" id="TQF17561.1"/>
    </source>
</evidence>
<dbReference type="EMBL" id="VIFM01000006">
    <property type="protein sequence ID" value="TQF17561.1"/>
    <property type="molecule type" value="Genomic_DNA"/>
</dbReference>
<dbReference type="PANTHER" id="PTHR43362:SF1">
    <property type="entry name" value="MANNITOL DEHYDROGENASE 2-RELATED"/>
    <property type="match status" value="1"/>
</dbReference>
<keyword evidence="2" id="KW-0520">NAD</keyword>
<dbReference type="SUPFAM" id="SSF51735">
    <property type="entry name" value="NAD(P)-binding Rossmann-fold domains"/>
    <property type="match status" value="1"/>
</dbReference>
<dbReference type="InterPro" id="IPR013328">
    <property type="entry name" value="6PGD_dom2"/>
</dbReference>
<dbReference type="Pfam" id="PF01232">
    <property type="entry name" value="Mannitol_dh"/>
    <property type="match status" value="1"/>
</dbReference>
<comment type="caution">
    <text evidence="5">The sequence shown here is derived from an EMBL/GenBank/DDBJ whole genome shotgun (WGS) entry which is preliminary data.</text>
</comment>
<dbReference type="GO" id="GO:0016616">
    <property type="term" value="F:oxidoreductase activity, acting on the CH-OH group of donors, NAD or NADP as acceptor"/>
    <property type="evidence" value="ECO:0007669"/>
    <property type="project" value="TreeGrafter"/>
</dbReference>
<accession>A0A540X8D4</accession>
<dbReference type="OrthoDB" id="271711at2"/>
<dbReference type="Proteomes" id="UP000315369">
    <property type="component" value="Unassembled WGS sequence"/>
</dbReference>
<dbReference type="GO" id="GO:0019594">
    <property type="term" value="P:mannitol metabolic process"/>
    <property type="evidence" value="ECO:0007669"/>
    <property type="project" value="InterPro"/>
</dbReference>
<evidence type="ECO:0000256" key="2">
    <source>
        <dbReference type="ARBA" id="ARBA00023027"/>
    </source>
</evidence>
<feature type="domain" description="Mannitol dehydrogenase C-terminal" evidence="4">
    <location>
        <begin position="308"/>
        <end position="489"/>
    </location>
</feature>
<reference evidence="5 6" key="1">
    <citation type="submission" date="2019-06" db="EMBL/GenBank/DDBJ databases">
        <authorList>
            <person name="Livingstone P."/>
            <person name="Whitworth D."/>
        </authorList>
    </citation>
    <scope>NUCLEOTIDE SEQUENCE [LARGE SCALE GENOMIC DNA]</scope>
    <source>
        <strain evidence="5 6">AM401</strain>
    </source>
</reference>
<proteinExistence type="predicted"/>
<dbReference type="InterPro" id="IPR013118">
    <property type="entry name" value="Mannitol_DH_C"/>
</dbReference>
<evidence type="ECO:0000313" key="6">
    <source>
        <dbReference type="Proteomes" id="UP000315369"/>
    </source>
</evidence>
<dbReference type="SUPFAM" id="SSF48179">
    <property type="entry name" value="6-phosphogluconate dehydrogenase C-terminal domain-like"/>
    <property type="match status" value="1"/>
</dbReference>
<name>A0A540X8D4_9BACT</name>